<keyword evidence="1" id="KW-1133">Transmembrane helix</keyword>
<keyword evidence="1" id="KW-0472">Membrane</keyword>
<keyword evidence="1" id="KW-0812">Transmembrane</keyword>
<sequence length="61" mass="7144">MRNLICSQWLTTPIQYNVASSFNWTIILLPTLTFILALKKGEEGEWMDNFSLVRLSRTLRL</sequence>
<evidence type="ECO:0000256" key="1">
    <source>
        <dbReference type="SAM" id="Phobius"/>
    </source>
</evidence>
<comment type="caution">
    <text evidence="2">The sequence shown here is derived from an EMBL/GenBank/DDBJ whole genome shotgun (WGS) entry which is preliminary data.</text>
</comment>
<evidence type="ECO:0000313" key="2">
    <source>
        <dbReference type="EMBL" id="HGV98600.1"/>
    </source>
</evidence>
<protein>
    <submittedName>
        <fullName evidence="2">Uncharacterized protein</fullName>
    </submittedName>
</protein>
<gene>
    <name evidence="2" type="ORF">ENV60_09965</name>
</gene>
<dbReference type="EMBL" id="DTGZ01000190">
    <property type="protein sequence ID" value="HGV98600.1"/>
    <property type="molecule type" value="Genomic_DNA"/>
</dbReference>
<feature type="transmembrane region" description="Helical" evidence="1">
    <location>
        <begin position="20"/>
        <end position="38"/>
    </location>
</feature>
<proteinExistence type="predicted"/>
<organism evidence="2">
    <name type="scientific">candidate division WOR-3 bacterium</name>
    <dbReference type="NCBI Taxonomy" id="2052148"/>
    <lineage>
        <taxon>Bacteria</taxon>
        <taxon>Bacteria division WOR-3</taxon>
    </lineage>
</organism>
<dbReference type="AlphaFoldDB" id="A0A7C4XNR5"/>
<name>A0A7C4XNR5_UNCW3</name>
<reference evidence="2" key="1">
    <citation type="journal article" date="2020" name="mSystems">
        <title>Genome- and Community-Level Interaction Insights into Carbon Utilization and Element Cycling Functions of Hydrothermarchaeota in Hydrothermal Sediment.</title>
        <authorList>
            <person name="Zhou Z."/>
            <person name="Liu Y."/>
            <person name="Xu W."/>
            <person name="Pan J."/>
            <person name="Luo Z.H."/>
            <person name="Li M."/>
        </authorList>
    </citation>
    <scope>NUCLEOTIDE SEQUENCE [LARGE SCALE GENOMIC DNA]</scope>
    <source>
        <strain evidence="2">SpSt-774</strain>
    </source>
</reference>
<accession>A0A7C4XNR5</accession>